<dbReference type="PANTHER" id="PTHR21240">
    <property type="entry name" value="2-AMINO-3-CARBOXYLMUCONATE-6-SEMIALDEHYDE DECARBOXYLASE"/>
    <property type="match status" value="1"/>
</dbReference>
<dbReference type="GO" id="GO:0005737">
    <property type="term" value="C:cytoplasm"/>
    <property type="evidence" value="ECO:0007669"/>
    <property type="project" value="TreeGrafter"/>
</dbReference>
<gene>
    <name evidence="3" type="ORF">METZ01_LOCUS2968</name>
</gene>
<organism evidence="3">
    <name type="scientific">marine metagenome</name>
    <dbReference type="NCBI Taxonomy" id="408172"/>
    <lineage>
        <taxon>unclassified sequences</taxon>
        <taxon>metagenomes</taxon>
        <taxon>ecological metagenomes</taxon>
    </lineage>
</organism>
<dbReference type="GO" id="GO:0016831">
    <property type="term" value="F:carboxy-lyase activity"/>
    <property type="evidence" value="ECO:0007669"/>
    <property type="project" value="InterPro"/>
</dbReference>
<keyword evidence="1" id="KW-0456">Lyase</keyword>
<evidence type="ECO:0000256" key="1">
    <source>
        <dbReference type="ARBA" id="ARBA00023239"/>
    </source>
</evidence>
<dbReference type="Pfam" id="PF04909">
    <property type="entry name" value="Amidohydro_2"/>
    <property type="match status" value="1"/>
</dbReference>
<reference evidence="3" key="1">
    <citation type="submission" date="2018-05" db="EMBL/GenBank/DDBJ databases">
        <authorList>
            <person name="Lanie J.A."/>
            <person name="Ng W.-L."/>
            <person name="Kazmierczak K.M."/>
            <person name="Andrzejewski T.M."/>
            <person name="Davidsen T.M."/>
            <person name="Wayne K.J."/>
            <person name="Tettelin H."/>
            <person name="Glass J.I."/>
            <person name="Rusch D."/>
            <person name="Podicherti R."/>
            <person name="Tsui H.-C.T."/>
            <person name="Winkler M.E."/>
        </authorList>
    </citation>
    <scope>NUCLEOTIDE SEQUENCE</scope>
</reference>
<accession>A0A381N7R4</accession>
<dbReference type="PANTHER" id="PTHR21240:SF28">
    <property type="entry name" value="ISO-OROTATE DECARBOXYLASE (EUROFUNG)"/>
    <property type="match status" value="1"/>
</dbReference>
<dbReference type="SUPFAM" id="SSF51556">
    <property type="entry name" value="Metallo-dependent hydrolases"/>
    <property type="match status" value="1"/>
</dbReference>
<evidence type="ECO:0000313" key="3">
    <source>
        <dbReference type="EMBL" id="SUZ50114.1"/>
    </source>
</evidence>
<sequence length="293" mass="32927">NDLLGFEAYILFPTSAFNQVIAAKEEKVLLGGIQALNRGLATFSEEDKRMFPTAYIPLGAGSDIAKKFVDEIIQMGFSAILIDTVAPKGNKSFTHPDYDEFWATVQEADLAVTLHVGADGGYSPVPLSFYNNKREVPTHVEGDAPNDALAYMGIQYNAELFLSAMIFDGVLERFPKLRIGVVELGASWIISWMKHLDQSYKAFRKFQDLSKLKLLPSEYVLRQIKVTPFAGEDIGWILNSGGEDLLMFASDYPHHEGTDDPIGRFERKMDEVSEEARYKFYTKNFKDFLGSHL</sequence>
<dbReference type="GO" id="GO:0016787">
    <property type="term" value="F:hydrolase activity"/>
    <property type="evidence" value="ECO:0007669"/>
    <property type="project" value="InterPro"/>
</dbReference>
<feature type="domain" description="Amidohydrolase-related" evidence="2">
    <location>
        <begin position="32"/>
        <end position="284"/>
    </location>
</feature>
<protein>
    <recommendedName>
        <fullName evidence="2">Amidohydrolase-related domain-containing protein</fullName>
    </recommendedName>
</protein>
<feature type="non-terminal residue" evidence="3">
    <location>
        <position position="1"/>
    </location>
</feature>
<dbReference type="InterPro" id="IPR032466">
    <property type="entry name" value="Metal_Hydrolase"/>
</dbReference>
<dbReference type="InterPro" id="IPR006680">
    <property type="entry name" value="Amidohydro-rel"/>
</dbReference>
<dbReference type="InterPro" id="IPR032465">
    <property type="entry name" value="ACMSD"/>
</dbReference>
<dbReference type="Gene3D" id="3.20.20.140">
    <property type="entry name" value="Metal-dependent hydrolases"/>
    <property type="match status" value="1"/>
</dbReference>
<evidence type="ECO:0000259" key="2">
    <source>
        <dbReference type="Pfam" id="PF04909"/>
    </source>
</evidence>
<dbReference type="GO" id="GO:0019748">
    <property type="term" value="P:secondary metabolic process"/>
    <property type="evidence" value="ECO:0007669"/>
    <property type="project" value="TreeGrafter"/>
</dbReference>
<name>A0A381N7R4_9ZZZZ</name>
<dbReference type="EMBL" id="UINC01000153">
    <property type="protein sequence ID" value="SUZ50114.1"/>
    <property type="molecule type" value="Genomic_DNA"/>
</dbReference>
<dbReference type="AlphaFoldDB" id="A0A381N7R4"/>
<proteinExistence type="predicted"/>